<organism evidence="3 4">
    <name type="scientific">Varanus komodoensis</name>
    <name type="common">Komodo dragon</name>
    <dbReference type="NCBI Taxonomy" id="61221"/>
    <lineage>
        <taxon>Eukaryota</taxon>
        <taxon>Metazoa</taxon>
        <taxon>Chordata</taxon>
        <taxon>Craniata</taxon>
        <taxon>Vertebrata</taxon>
        <taxon>Euteleostomi</taxon>
        <taxon>Lepidosauria</taxon>
        <taxon>Squamata</taxon>
        <taxon>Bifurcata</taxon>
        <taxon>Unidentata</taxon>
        <taxon>Episquamata</taxon>
        <taxon>Toxicofera</taxon>
        <taxon>Anguimorpha</taxon>
        <taxon>Paleoanguimorpha</taxon>
        <taxon>Varanoidea</taxon>
        <taxon>Varanidae</taxon>
        <taxon>Varanus</taxon>
    </lineage>
</organism>
<dbReference type="GO" id="GO:0070202">
    <property type="term" value="P:regulation of establishment of protein localization to chromosome"/>
    <property type="evidence" value="ECO:0007669"/>
    <property type="project" value="TreeGrafter"/>
</dbReference>
<feature type="domain" description="DUF4502" evidence="1">
    <location>
        <begin position="28"/>
        <end position="408"/>
    </location>
</feature>
<gene>
    <name evidence="3" type="primary">SPIDR</name>
</gene>
<dbReference type="Ensembl" id="ENSVKKT00000009166.1">
    <property type="protein sequence ID" value="ENSVKKP00000008938.1"/>
    <property type="gene ID" value="ENSVKKG00000006347.1"/>
</dbReference>
<feature type="domain" description="DUF4503" evidence="2">
    <location>
        <begin position="570"/>
        <end position="962"/>
    </location>
</feature>
<dbReference type="Proteomes" id="UP000694545">
    <property type="component" value="Unplaced"/>
</dbReference>
<dbReference type="PANTHER" id="PTHR34347">
    <property type="entry name" value="DNA REPAIR-SCAFFOLDING PROTEIN SPIDR"/>
    <property type="match status" value="1"/>
</dbReference>
<reference evidence="3" key="2">
    <citation type="submission" date="2025-09" db="UniProtKB">
        <authorList>
            <consortium name="Ensembl"/>
        </authorList>
    </citation>
    <scope>IDENTIFICATION</scope>
</reference>
<dbReference type="InterPro" id="IPR028026">
    <property type="entry name" value="DUF4502"/>
</dbReference>
<evidence type="ECO:0000259" key="2">
    <source>
        <dbReference type="Pfam" id="PF14951"/>
    </source>
</evidence>
<dbReference type="InterPro" id="IPR028032">
    <property type="entry name" value="DUF4503"/>
</dbReference>
<dbReference type="Pfam" id="PF14950">
    <property type="entry name" value="DUF4502"/>
    <property type="match status" value="1"/>
</dbReference>
<dbReference type="GO" id="GO:0000724">
    <property type="term" value="P:double-strand break repair via homologous recombination"/>
    <property type="evidence" value="ECO:0007669"/>
    <property type="project" value="TreeGrafter"/>
</dbReference>
<evidence type="ECO:0000313" key="4">
    <source>
        <dbReference type="Proteomes" id="UP000694545"/>
    </source>
</evidence>
<dbReference type="GO" id="GO:0000228">
    <property type="term" value="C:nuclear chromosome"/>
    <property type="evidence" value="ECO:0007669"/>
    <property type="project" value="TreeGrafter"/>
</dbReference>
<dbReference type="AlphaFoldDB" id="A0A8D2JA91"/>
<dbReference type="Pfam" id="PF14951">
    <property type="entry name" value="DUF4503"/>
    <property type="match status" value="1"/>
</dbReference>
<keyword evidence="4" id="KW-1185">Reference proteome</keyword>
<dbReference type="GO" id="GO:0005654">
    <property type="term" value="C:nucleoplasm"/>
    <property type="evidence" value="ECO:0007669"/>
    <property type="project" value="TreeGrafter"/>
</dbReference>
<reference evidence="3" key="1">
    <citation type="submission" date="2025-08" db="UniProtKB">
        <authorList>
            <consortium name="Ensembl"/>
        </authorList>
    </citation>
    <scope>IDENTIFICATION</scope>
</reference>
<accession>A0A8D2JA91</accession>
<dbReference type="InterPro" id="IPR053054">
    <property type="entry name" value="DNA_repair-scaffolding"/>
</dbReference>
<proteinExistence type="predicted"/>
<evidence type="ECO:0000313" key="3">
    <source>
        <dbReference type="Ensembl" id="ENSVKKP00000008938.1"/>
    </source>
</evidence>
<sequence>MYHSECQPAAAFCTHPLPRCVCRSLLIRRKRKWWTELASFPDERCVEEGNKSAEAAMTAASVSGAWLRCGDGFKTASSVEMERSSEKRTGVKKCIASFISSIEGKSKSESTSEFTDIVWSSSGSDISDDENKTSELPHLKKEKYRKYDLIFKDGYNEGEPQFIDWEDDSNYEDDVEQCNGSKTEVPLEISDNDSCRSSRFMSDEEKEDEPSKAIPIHISEYSSDSENLEECPVKTEAGNLKFSKKFQFSLGARNETDAGKLVSDWLKSAQTLLQTPRKKAYKSLRSPEDSAKKRKWLRGGLAERLNRLQNRERTAISFWRQQCISDYKSFSGVKSGVLIVKILEMHEECTHCIAVCHQLQPVCAASSSTEEILNIQSRLKVLFAKETASLLKAVPQDVIYIHPPWQKLFLLNEKNPVILNTYFSQKVVAKEPTEKERPDFQEPLFTKRSISLAWIFHLSAIKDSSPQVSAINQTSCPDMKTSKTVYTHTNQESKLSPFAVSSLSESLLDIVEAQGTAEGRAIQVQVVVQRVYYLIAKDLRCHLQEDNLSQNTSPLLNSDQPNIRLCFLVQDTYGIFGEIQFQVLLSSSEPIEKYIKKWEGKHCRLPGMKILRRITRGRALGLFSLVDSLWPPVLPVKVPGQSQENEMQVTDHLPPPSFCYILAAHSDQRLTDVDEEEPISDLYFPPAVYNLKEIIQMCNLHWCCSFWAYVVYQRLQETGTTLSSQRQFCLFVTDFSLQSWVEGNPETPKTLPVLVTSSLVIDVEVMEALKSTSPCVIFFKDALCGNGRIICIERTVLSLQKPLLCRAASTDITELTGPVQLDKLDSATQVNSICTVKGTIAGINERTAFSCPTCNRCGSGKIKWHPQNRELLYCCQCCEAIISPVLNNHLEIFLHCQSLPLSTVKVKLLQRTFSSLLESSPTDHGSYGVKSLLGQEVGTLYCYVQSVVRYPASCVGLEEIVLPDTGKTKGMLSASLKYS</sequence>
<dbReference type="OMA" id="KTCRCTF"/>
<name>A0A8D2JA91_VARKO</name>
<protein>
    <submittedName>
        <fullName evidence="3">Scaffold protein involved in DNA repair</fullName>
    </submittedName>
</protein>
<dbReference type="PANTHER" id="PTHR34347:SF1">
    <property type="entry name" value="DNA REPAIR-SCAFFOLDING PROTEIN"/>
    <property type="match status" value="1"/>
</dbReference>
<evidence type="ECO:0000259" key="1">
    <source>
        <dbReference type="Pfam" id="PF14950"/>
    </source>
</evidence>